<dbReference type="FunFam" id="3.30.1230.20:FF:000008">
    <property type="entry name" value="40S ribosomal protein S21"/>
    <property type="match status" value="1"/>
</dbReference>
<accession>M4C106</accession>
<dbReference type="InterPro" id="IPR038579">
    <property type="entry name" value="Ribosomal_eS21_sf"/>
</dbReference>
<dbReference type="EnsemblProtists" id="HpaT812711">
    <property type="protein sequence ID" value="HpaP812711"/>
    <property type="gene ID" value="HpaG812711"/>
</dbReference>
<evidence type="ECO:0000256" key="4">
    <source>
        <dbReference type="SAM" id="MobiDB-lite"/>
    </source>
</evidence>
<dbReference type="PANTHER" id="PTHR10442">
    <property type="entry name" value="40S RIBOSOMAL PROTEIN S21"/>
    <property type="match status" value="1"/>
</dbReference>
<dbReference type="VEuPathDB" id="FungiDB:HpaG812711"/>
<dbReference type="Proteomes" id="UP000011713">
    <property type="component" value="Unassembled WGS sequence"/>
</dbReference>
<dbReference type="eggNOG" id="KOG3486">
    <property type="taxonomic scope" value="Eukaryota"/>
</dbReference>
<dbReference type="HOGENOM" id="CLU_1753208_0_0_1"/>
<keyword evidence="6" id="KW-1185">Reference proteome</keyword>
<evidence type="ECO:0000256" key="1">
    <source>
        <dbReference type="ARBA" id="ARBA00010228"/>
    </source>
</evidence>
<dbReference type="Gene3D" id="3.30.1230.20">
    <property type="match status" value="1"/>
</dbReference>
<proteinExistence type="inferred from homology"/>
<evidence type="ECO:0000313" key="5">
    <source>
        <dbReference type="EnsemblProtists" id="HpaP812711"/>
    </source>
</evidence>
<dbReference type="Pfam" id="PF01249">
    <property type="entry name" value="Ribosomal_S21e"/>
    <property type="match status" value="1"/>
</dbReference>
<dbReference type="InParanoid" id="M4C106"/>
<sequence>MPSRLDATAGRTSSTVRSTSTPPTMRYALRSFGSSLSVWITRSCSMVSASSSAIFSPSCRTSARRLLQVTMQNENGQSIDIYIPRKCSWTNRILAAKDNASVQINVGRVNADGVFTGESDTFALAGYIRHHGEGDMALTELARQADAKN</sequence>
<protein>
    <recommendedName>
        <fullName evidence="7">40S ribosomal protein S21</fullName>
    </recommendedName>
</protein>
<keyword evidence="2" id="KW-0689">Ribosomal protein</keyword>
<dbReference type="EMBL" id="JH598088">
    <property type="status" value="NOT_ANNOTATED_CDS"/>
    <property type="molecule type" value="Genomic_DNA"/>
</dbReference>
<dbReference type="InterPro" id="IPR001931">
    <property type="entry name" value="Ribosomal_eS21"/>
</dbReference>
<organism evidence="5 6">
    <name type="scientific">Hyaloperonospora arabidopsidis (strain Emoy2)</name>
    <name type="common">Downy mildew agent</name>
    <name type="synonym">Peronospora arabidopsidis</name>
    <dbReference type="NCBI Taxonomy" id="559515"/>
    <lineage>
        <taxon>Eukaryota</taxon>
        <taxon>Sar</taxon>
        <taxon>Stramenopiles</taxon>
        <taxon>Oomycota</taxon>
        <taxon>Peronosporomycetes</taxon>
        <taxon>Peronosporales</taxon>
        <taxon>Peronosporaceae</taxon>
        <taxon>Hyaloperonospora</taxon>
    </lineage>
</organism>
<comment type="similarity">
    <text evidence="1">Belongs to the eukaryotic ribosomal protein eS21 family.</text>
</comment>
<dbReference type="AlphaFoldDB" id="M4C106"/>
<dbReference type="STRING" id="559515.M4C106"/>
<name>M4C106_HYAAE</name>
<reference evidence="5" key="2">
    <citation type="submission" date="2015-06" db="UniProtKB">
        <authorList>
            <consortium name="EnsemblProtists"/>
        </authorList>
    </citation>
    <scope>IDENTIFICATION</scope>
    <source>
        <strain evidence="5">Emoy2</strain>
    </source>
</reference>
<feature type="region of interest" description="Disordered" evidence="4">
    <location>
        <begin position="1"/>
        <end position="22"/>
    </location>
</feature>
<evidence type="ECO:0000313" key="6">
    <source>
        <dbReference type="Proteomes" id="UP000011713"/>
    </source>
</evidence>
<dbReference type="GO" id="GO:0006412">
    <property type="term" value="P:translation"/>
    <property type="evidence" value="ECO:0007669"/>
    <property type="project" value="InterPro"/>
</dbReference>
<evidence type="ECO:0000256" key="3">
    <source>
        <dbReference type="ARBA" id="ARBA00023274"/>
    </source>
</evidence>
<keyword evidence="3" id="KW-0687">Ribonucleoprotein</keyword>
<feature type="compositionally biased region" description="Low complexity" evidence="4">
    <location>
        <begin position="11"/>
        <end position="22"/>
    </location>
</feature>
<evidence type="ECO:0008006" key="7">
    <source>
        <dbReference type="Google" id="ProtNLM"/>
    </source>
</evidence>
<reference evidence="6" key="1">
    <citation type="journal article" date="2010" name="Science">
        <title>Signatures of adaptation to obligate biotrophy in the Hyaloperonospora arabidopsidis genome.</title>
        <authorList>
            <person name="Baxter L."/>
            <person name="Tripathy S."/>
            <person name="Ishaque N."/>
            <person name="Boot N."/>
            <person name="Cabral A."/>
            <person name="Kemen E."/>
            <person name="Thines M."/>
            <person name="Ah-Fong A."/>
            <person name="Anderson R."/>
            <person name="Badejoko W."/>
            <person name="Bittner-Eddy P."/>
            <person name="Boore J.L."/>
            <person name="Chibucos M.C."/>
            <person name="Coates M."/>
            <person name="Dehal P."/>
            <person name="Delehaunty K."/>
            <person name="Dong S."/>
            <person name="Downton P."/>
            <person name="Dumas B."/>
            <person name="Fabro G."/>
            <person name="Fronick C."/>
            <person name="Fuerstenberg S.I."/>
            <person name="Fulton L."/>
            <person name="Gaulin E."/>
            <person name="Govers F."/>
            <person name="Hughes L."/>
            <person name="Humphray S."/>
            <person name="Jiang R.H."/>
            <person name="Judelson H."/>
            <person name="Kamoun S."/>
            <person name="Kyung K."/>
            <person name="Meijer H."/>
            <person name="Minx P."/>
            <person name="Morris P."/>
            <person name="Nelson J."/>
            <person name="Phuntumart V."/>
            <person name="Qutob D."/>
            <person name="Rehmany A."/>
            <person name="Rougon-Cardoso A."/>
            <person name="Ryden P."/>
            <person name="Torto-Alalibo T."/>
            <person name="Studholme D."/>
            <person name="Wang Y."/>
            <person name="Win J."/>
            <person name="Wood J."/>
            <person name="Clifton S.W."/>
            <person name="Rogers J."/>
            <person name="Van den Ackerveken G."/>
            <person name="Jones J.D."/>
            <person name="McDowell J.M."/>
            <person name="Beynon J."/>
            <person name="Tyler B.M."/>
        </authorList>
    </citation>
    <scope>NUCLEOTIDE SEQUENCE [LARGE SCALE GENOMIC DNA]</scope>
    <source>
        <strain evidence="6">Emoy2</strain>
    </source>
</reference>
<evidence type="ECO:0000256" key="2">
    <source>
        <dbReference type="ARBA" id="ARBA00022980"/>
    </source>
</evidence>
<dbReference type="GO" id="GO:1990904">
    <property type="term" value="C:ribonucleoprotein complex"/>
    <property type="evidence" value="ECO:0007669"/>
    <property type="project" value="UniProtKB-KW"/>
</dbReference>
<dbReference type="GO" id="GO:0005840">
    <property type="term" value="C:ribosome"/>
    <property type="evidence" value="ECO:0007669"/>
    <property type="project" value="UniProtKB-KW"/>
</dbReference>
<dbReference type="GO" id="GO:0003735">
    <property type="term" value="F:structural constituent of ribosome"/>
    <property type="evidence" value="ECO:0007669"/>
    <property type="project" value="InterPro"/>
</dbReference>